<dbReference type="InterPro" id="IPR057326">
    <property type="entry name" value="KR_dom"/>
</dbReference>
<dbReference type="PRINTS" id="PR00080">
    <property type="entry name" value="SDRFAMILY"/>
</dbReference>
<evidence type="ECO:0000313" key="5">
    <source>
        <dbReference type="Proteomes" id="UP000626210"/>
    </source>
</evidence>
<dbReference type="EMBL" id="BMYK01000016">
    <property type="protein sequence ID" value="GHC92509.1"/>
    <property type="molecule type" value="Genomic_DNA"/>
</dbReference>
<dbReference type="SMART" id="SM00822">
    <property type="entry name" value="PKS_KR"/>
    <property type="match status" value="1"/>
</dbReference>
<proteinExistence type="inferred from homology"/>
<dbReference type="CDD" id="cd05233">
    <property type="entry name" value="SDR_c"/>
    <property type="match status" value="1"/>
</dbReference>
<evidence type="ECO:0000256" key="2">
    <source>
        <dbReference type="ARBA" id="ARBA00023002"/>
    </source>
</evidence>
<name>A0ABQ3G659_9BURK</name>
<accession>A0ABQ3G659</accession>
<dbReference type="Pfam" id="PF13561">
    <property type="entry name" value="adh_short_C2"/>
    <property type="match status" value="1"/>
</dbReference>
<dbReference type="Proteomes" id="UP000626210">
    <property type="component" value="Unassembled WGS sequence"/>
</dbReference>
<comment type="similarity">
    <text evidence="1">Belongs to the short-chain dehydrogenases/reductases (SDR) family.</text>
</comment>
<gene>
    <name evidence="4" type="ORF">GCM10007320_42580</name>
</gene>
<comment type="caution">
    <text evidence="4">The sequence shown here is derived from an EMBL/GenBank/DDBJ whole genome shotgun (WGS) entry which is preliminary data.</text>
</comment>
<reference evidence="5" key="1">
    <citation type="journal article" date="2019" name="Int. J. Syst. Evol. Microbiol.">
        <title>The Global Catalogue of Microorganisms (GCM) 10K type strain sequencing project: providing services to taxonomists for standard genome sequencing and annotation.</title>
        <authorList>
            <consortium name="The Broad Institute Genomics Platform"/>
            <consortium name="The Broad Institute Genome Sequencing Center for Infectious Disease"/>
            <person name="Wu L."/>
            <person name="Ma J."/>
        </authorList>
    </citation>
    <scope>NUCLEOTIDE SEQUENCE [LARGE SCALE GENOMIC DNA]</scope>
    <source>
        <strain evidence="5">KCTC 23314</strain>
    </source>
</reference>
<sequence length="260" mass="26112">MSRSTDLFGLAGRVALVTGAASGIGWAIAELLAQQGAAVVLVDRDAQACARAARTLQTAGAQALALACDVGVAASVAQAAEAALQWHGRLDVLVCNAGMQGPAAPLAQAGDADWQRVFDVNLRGAARFADRLLPAMAAGGGGSVVLMASIAGLRGNGRIGLYGLSKAALAQLARNLAVEWGPRGVRVNAVSPGLVRTPLAAPLLEDAAFLQRRLAATPLRRVGEPHEVAGVVAMLASAAGAFVTGQNIVVDGGTLVSDGS</sequence>
<protein>
    <submittedName>
        <fullName evidence="4">Dehydrogenase</fullName>
    </submittedName>
</protein>
<evidence type="ECO:0000313" key="4">
    <source>
        <dbReference type="EMBL" id="GHC92509.1"/>
    </source>
</evidence>
<organism evidence="4 5">
    <name type="scientific">Pseudorhodoferax aquiterrae</name>
    <dbReference type="NCBI Taxonomy" id="747304"/>
    <lineage>
        <taxon>Bacteria</taxon>
        <taxon>Pseudomonadati</taxon>
        <taxon>Pseudomonadota</taxon>
        <taxon>Betaproteobacteria</taxon>
        <taxon>Burkholderiales</taxon>
        <taxon>Comamonadaceae</taxon>
    </lineage>
</organism>
<feature type="domain" description="Ketoreductase" evidence="3">
    <location>
        <begin position="13"/>
        <end position="193"/>
    </location>
</feature>
<evidence type="ECO:0000259" key="3">
    <source>
        <dbReference type="SMART" id="SM00822"/>
    </source>
</evidence>
<dbReference type="PANTHER" id="PTHR43943">
    <property type="entry name" value="DEHYDROGENASE/REDUCTASE (SDR FAMILY) MEMBER 4"/>
    <property type="match status" value="1"/>
</dbReference>
<dbReference type="PANTHER" id="PTHR43943:SF17">
    <property type="entry name" value="3-PHENYLPROPIONATE-DIHYDRODIOL_CINNAMIC ACID-DIHYDRODIOL DEHYDROGENASE"/>
    <property type="match status" value="1"/>
</dbReference>
<dbReference type="SUPFAM" id="SSF51735">
    <property type="entry name" value="NAD(P)-binding Rossmann-fold domains"/>
    <property type="match status" value="1"/>
</dbReference>
<keyword evidence="5" id="KW-1185">Reference proteome</keyword>
<dbReference type="Gene3D" id="3.40.50.720">
    <property type="entry name" value="NAD(P)-binding Rossmann-like Domain"/>
    <property type="match status" value="1"/>
</dbReference>
<dbReference type="NCBIfam" id="NF005559">
    <property type="entry name" value="PRK07231.1"/>
    <property type="match status" value="1"/>
</dbReference>
<keyword evidence="2" id="KW-0560">Oxidoreductase</keyword>
<dbReference type="RefSeq" id="WP_189688912.1">
    <property type="nucleotide sequence ID" value="NZ_BMYK01000016.1"/>
</dbReference>
<dbReference type="InterPro" id="IPR002347">
    <property type="entry name" value="SDR_fam"/>
</dbReference>
<dbReference type="PRINTS" id="PR00081">
    <property type="entry name" value="GDHRDH"/>
</dbReference>
<evidence type="ECO:0000256" key="1">
    <source>
        <dbReference type="ARBA" id="ARBA00006484"/>
    </source>
</evidence>
<dbReference type="InterPro" id="IPR036291">
    <property type="entry name" value="NAD(P)-bd_dom_sf"/>
</dbReference>